<dbReference type="AlphaFoldDB" id="A0A1H2U4I4"/>
<gene>
    <name evidence="2" type="ORF">SAMN04487759_11818</name>
</gene>
<keyword evidence="1" id="KW-0472">Membrane</keyword>
<feature type="transmembrane region" description="Helical" evidence="1">
    <location>
        <begin position="6"/>
        <end position="27"/>
    </location>
</feature>
<evidence type="ECO:0000256" key="1">
    <source>
        <dbReference type="SAM" id="Phobius"/>
    </source>
</evidence>
<keyword evidence="1" id="KW-1133">Transmembrane helix</keyword>
<evidence type="ECO:0000313" key="3">
    <source>
        <dbReference type="Proteomes" id="UP000182429"/>
    </source>
</evidence>
<feature type="transmembrane region" description="Helical" evidence="1">
    <location>
        <begin position="72"/>
        <end position="95"/>
    </location>
</feature>
<proteinExistence type="predicted"/>
<dbReference type="EMBL" id="FNNF01000018">
    <property type="protein sequence ID" value="SDW50838.1"/>
    <property type="molecule type" value="Genomic_DNA"/>
</dbReference>
<keyword evidence="1" id="KW-0812">Transmembrane</keyword>
<reference evidence="2 3" key="1">
    <citation type="submission" date="2016-10" db="EMBL/GenBank/DDBJ databases">
        <authorList>
            <person name="de Groot N.N."/>
        </authorList>
    </citation>
    <scope>NUCLEOTIDE SEQUENCE [LARGE SCALE GENOMIC DNA]</scope>
    <source>
        <strain evidence="2 3">S3b</strain>
    </source>
</reference>
<evidence type="ECO:0000313" key="2">
    <source>
        <dbReference type="EMBL" id="SDW50838.1"/>
    </source>
</evidence>
<protein>
    <submittedName>
        <fullName evidence="2">Uncharacterized protein</fullName>
    </submittedName>
</protein>
<dbReference type="Proteomes" id="UP000182429">
    <property type="component" value="Unassembled WGS sequence"/>
</dbReference>
<name>A0A1H2U4I4_9FIRM</name>
<feature type="transmembrane region" description="Helical" evidence="1">
    <location>
        <begin position="39"/>
        <end position="60"/>
    </location>
</feature>
<dbReference type="RefSeq" id="WP_074686461.1">
    <property type="nucleotide sequence ID" value="NZ_FNNF01000018.1"/>
</dbReference>
<organism evidence="2 3">
    <name type="scientific">Kandleria vitulina</name>
    <dbReference type="NCBI Taxonomy" id="1630"/>
    <lineage>
        <taxon>Bacteria</taxon>
        <taxon>Bacillati</taxon>
        <taxon>Bacillota</taxon>
        <taxon>Erysipelotrichia</taxon>
        <taxon>Erysipelotrichales</taxon>
        <taxon>Coprobacillaceae</taxon>
        <taxon>Kandleria</taxon>
    </lineage>
</organism>
<sequence>MVIVSELFIIYLLLISVAYSFLMVLLTDYFIKNNSYRKAVLLIVIAFLLAVAYAGYLLVITLSTSYMTKLSILMFILIFLILCLPSFLSLVVFIIRKKH</sequence>
<accession>A0A1H2U4I4</accession>